<dbReference type="Proteomes" id="UP000003963">
    <property type="component" value="Unassembled WGS sequence"/>
</dbReference>
<accession>D9W6I2</accession>
<name>D9W6I2_9ACTN</name>
<evidence type="ECO:0000259" key="1">
    <source>
        <dbReference type="Pfam" id="PF04149"/>
    </source>
</evidence>
<dbReference type="InterPro" id="IPR007278">
    <property type="entry name" value="DUF397"/>
</dbReference>
<evidence type="ECO:0000313" key="2">
    <source>
        <dbReference type="EMBL" id="EFL22512.1"/>
    </source>
</evidence>
<protein>
    <recommendedName>
        <fullName evidence="1">DUF397 domain-containing protein</fullName>
    </recommendedName>
</protein>
<keyword evidence="3" id="KW-1185">Reference proteome</keyword>
<dbReference type="HOGENOM" id="CLU_131550_1_2_11"/>
<organism evidence="2 3">
    <name type="scientific">Streptomyces himastatinicus ATCC 53653</name>
    <dbReference type="NCBI Taxonomy" id="457427"/>
    <lineage>
        <taxon>Bacteria</taxon>
        <taxon>Bacillati</taxon>
        <taxon>Actinomycetota</taxon>
        <taxon>Actinomycetes</taxon>
        <taxon>Kitasatosporales</taxon>
        <taxon>Streptomycetaceae</taxon>
        <taxon>Streptomyces</taxon>
        <taxon>Streptomyces violaceusniger group</taxon>
    </lineage>
</organism>
<dbReference type="Pfam" id="PF04149">
    <property type="entry name" value="DUF397"/>
    <property type="match status" value="1"/>
</dbReference>
<sequence>MWASARAIVKGGIMEKPMTWRKSSFSGHGETNDCVELAAADGEIRLRESDNPGDILTTTPDRLGTFVRAVKAGALDHLAR</sequence>
<dbReference type="AlphaFoldDB" id="D9W6I2"/>
<feature type="domain" description="DUF397" evidence="1">
    <location>
        <begin position="19"/>
        <end position="71"/>
    </location>
</feature>
<dbReference type="EMBL" id="GG657754">
    <property type="protein sequence ID" value="EFL22512.1"/>
    <property type="molecule type" value="Genomic_DNA"/>
</dbReference>
<proteinExistence type="predicted"/>
<reference evidence="2 3" key="1">
    <citation type="submission" date="2009-02" db="EMBL/GenBank/DDBJ databases">
        <title>Annotation of Streptomyces hygroscopicus strain ATCC 53653.</title>
        <authorList>
            <consortium name="The Broad Institute Genome Sequencing Platform"/>
            <consortium name="Broad Institute Microbial Sequencing Center"/>
            <person name="Fischbach M."/>
            <person name="Godfrey P."/>
            <person name="Ward D."/>
            <person name="Young S."/>
            <person name="Zeng Q."/>
            <person name="Koehrsen M."/>
            <person name="Alvarado L."/>
            <person name="Berlin A.M."/>
            <person name="Bochicchio J."/>
            <person name="Borenstein D."/>
            <person name="Chapman S.B."/>
            <person name="Chen Z."/>
            <person name="Engels R."/>
            <person name="Freedman E."/>
            <person name="Gellesch M."/>
            <person name="Goldberg J."/>
            <person name="Griggs A."/>
            <person name="Gujja S."/>
            <person name="Heilman E.R."/>
            <person name="Heiman D.I."/>
            <person name="Hepburn T.A."/>
            <person name="Howarth C."/>
            <person name="Jen D."/>
            <person name="Larson L."/>
            <person name="Lewis B."/>
            <person name="Mehta T."/>
            <person name="Park D."/>
            <person name="Pearson M."/>
            <person name="Richards J."/>
            <person name="Roberts A."/>
            <person name="Saif S."/>
            <person name="Shea T.D."/>
            <person name="Shenoy N."/>
            <person name="Sisk P."/>
            <person name="Stolte C."/>
            <person name="Sykes S.N."/>
            <person name="Thomson T."/>
            <person name="Walk T."/>
            <person name="White J."/>
            <person name="Yandava C."/>
            <person name="Straight P."/>
            <person name="Clardy J."/>
            <person name="Hung D."/>
            <person name="Kolter R."/>
            <person name="Mekalanos J."/>
            <person name="Walker S."/>
            <person name="Walsh C.T."/>
            <person name="Wieland-Brown L.C."/>
            <person name="Haas B."/>
            <person name="Nusbaum C."/>
            <person name="Birren B."/>
        </authorList>
    </citation>
    <scope>NUCLEOTIDE SEQUENCE [LARGE SCALE GENOMIC DNA]</scope>
    <source>
        <strain evidence="2 3">ATCC 53653</strain>
    </source>
</reference>
<evidence type="ECO:0000313" key="3">
    <source>
        <dbReference type="Proteomes" id="UP000003963"/>
    </source>
</evidence>
<gene>
    <name evidence="2" type="ORF">SSOG_02225</name>
</gene>